<dbReference type="EMBL" id="GL377567">
    <property type="protein sequence ID" value="EFJ36406.1"/>
    <property type="molecule type" value="Genomic_DNA"/>
</dbReference>
<keyword evidence="4" id="KW-0029">Amino-acid transport</keyword>
<dbReference type="STRING" id="88036.D8QU36"/>
<organism evidence="11">
    <name type="scientific">Selaginella moellendorffii</name>
    <name type="common">Spikemoss</name>
    <dbReference type="NCBI Taxonomy" id="88036"/>
    <lineage>
        <taxon>Eukaryota</taxon>
        <taxon>Viridiplantae</taxon>
        <taxon>Streptophyta</taxon>
        <taxon>Embryophyta</taxon>
        <taxon>Tracheophyta</taxon>
        <taxon>Lycopodiopsida</taxon>
        <taxon>Selaginellales</taxon>
        <taxon>Selaginellaceae</taxon>
        <taxon>Selaginella</taxon>
    </lineage>
</organism>
<dbReference type="eggNOG" id="KOG1303">
    <property type="taxonomic scope" value="Eukaryota"/>
</dbReference>
<dbReference type="InterPro" id="IPR013057">
    <property type="entry name" value="AA_transpt_TM"/>
</dbReference>
<feature type="transmembrane region" description="Helical" evidence="7">
    <location>
        <begin position="390"/>
        <end position="414"/>
    </location>
</feature>
<feature type="transmembrane region" description="Helical" evidence="7">
    <location>
        <begin position="333"/>
        <end position="353"/>
    </location>
</feature>
<evidence type="ECO:0000256" key="1">
    <source>
        <dbReference type="ARBA" id="ARBA00004370"/>
    </source>
</evidence>
<dbReference type="Gramene" id="EFJ36406">
    <property type="protein sequence ID" value="EFJ36406"/>
    <property type="gene ID" value="SELMODRAFT_165549"/>
</dbReference>
<dbReference type="Gramene" id="EFJ35797">
    <property type="protein sequence ID" value="EFJ35797"/>
    <property type="gene ID" value="SELMODRAFT_79164"/>
</dbReference>
<dbReference type="AlphaFoldDB" id="D8QU36"/>
<evidence type="ECO:0000256" key="3">
    <source>
        <dbReference type="ARBA" id="ARBA00022692"/>
    </source>
</evidence>
<keyword evidence="3 7" id="KW-0812">Transmembrane</keyword>
<evidence type="ECO:0000313" key="9">
    <source>
        <dbReference type="EMBL" id="EFJ35797.1"/>
    </source>
</evidence>
<name>D8QU36_SELML</name>
<dbReference type="HOGENOM" id="CLU_027994_2_0_1"/>
<evidence type="ECO:0000259" key="8">
    <source>
        <dbReference type="Pfam" id="PF01490"/>
    </source>
</evidence>
<proteinExistence type="predicted"/>
<dbReference type="KEGG" id="smo:SELMODRAFT_79164"/>
<dbReference type="GO" id="GO:0015171">
    <property type="term" value="F:amino acid transmembrane transporter activity"/>
    <property type="evidence" value="ECO:0000318"/>
    <property type="project" value="GO_Central"/>
</dbReference>
<dbReference type="Pfam" id="PF01490">
    <property type="entry name" value="Aa_trans"/>
    <property type="match status" value="1"/>
</dbReference>
<evidence type="ECO:0000313" key="10">
    <source>
        <dbReference type="EMBL" id="EFJ36406.1"/>
    </source>
</evidence>
<feature type="transmembrane region" description="Helical" evidence="7">
    <location>
        <begin position="210"/>
        <end position="233"/>
    </location>
</feature>
<evidence type="ECO:0000256" key="4">
    <source>
        <dbReference type="ARBA" id="ARBA00022970"/>
    </source>
</evidence>
<feature type="transmembrane region" description="Helical" evidence="7">
    <location>
        <begin position="54"/>
        <end position="78"/>
    </location>
</feature>
<feature type="transmembrane region" description="Helical" evidence="7">
    <location>
        <begin position="359"/>
        <end position="378"/>
    </location>
</feature>
<dbReference type="KEGG" id="smo:SELMODRAFT_165549"/>
<feature type="domain" description="Amino acid transporter transmembrane" evidence="8">
    <location>
        <begin position="19"/>
        <end position="406"/>
    </location>
</feature>
<keyword evidence="6 7" id="KW-0472">Membrane</keyword>
<gene>
    <name evidence="10" type="ORF">SELMODRAFT_165549</name>
    <name evidence="9" type="ORF">SELMODRAFT_79164</name>
</gene>
<keyword evidence="5 7" id="KW-1133">Transmembrane helix</keyword>
<sequence length="438" mass="49293">MASTQSSKQSWFYVLFLEGTSVFDAWLNSSSFQVSQVLLTLPYSFAQLGFVSGIAYQILYAAMGCWSCYMTSSLYVIYREKRAMRANTFVDYEAQSILWYEVLDGLLGSNWKLAGLVVNLGYQILTCVIFLVGCSSLSYLLNSYVDKRTWTILLVFCFILIVFIPRAQHYRIWSCIGIVATSYTAWYITIATIYHGKNSNATHSAPNNTAGYFVGATNLLYTFGGHAVTIEIVDAMKKPEKFKTVYFYCSAYILTLTLPSAIAVYWAFGDSMAHHAYSIVVLPDSMFRVTAIVLMLVHQFMQFGFLSLPVFMKWERLLGIHGSSNYYLKSISRIPVVLVMWFVAIMVPFIGLIDSVVGAVFASFSVYVLPCTAHMISVEQPPSWMPWNWIGMYCVNLAVVLWVLIVGVGFGGWASLVALRHNINSFGLFPQCYQCKSS</sequence>
<feature type="transmembrane region" description="Helical" evidence="7">
    <location>
        <begin position="245"/>
        <end position="268"/>
    </location>
</feature>
<feature type="transmembrane region" description="Helical" evidence="7">
    <location>
        <begin position="147"/>
        <end position="165"/>
    </location>
</feature>
<dbReference type="GO" id="GO:0003333">
    <property type="term" value="P:amino acid transmembrane transport"/>
    <property type="evidence" value="ECO:0000318"/>
    <property type="project" value="GO_Central"/>
</dbReference>
<evidence type="ECO:0000313" key="11">
    <source>
        <dbReference type="Proteomes" id="UP000001514"/>
    </source>
</evidence>
<feature type="transmembrane region" description="Helical" evidence="7">
    <location>
        <begin position="12"/>
        <end position="34"/>
    </location>
</feature>
<evidence type="ECO:0000256" key="5">
    <source>
        <dbReference type="ARBA" id="ARBA00022989"/>
    </source>
</evidence>
<dbReference type="PANTHER" id="PTHR48017">
    <property type="entry name" value="OS05G0424000 PROTEIN-RELATED"/>
    <property type="match status" value="1"/>
</dbReference>
<feature type="transmembrane region" description="Helical" evidence="7">
    <location>
        <begin position="288"/>
        <end position="312"/>
    </location>
</feature>
<dbReference type="EMBL" id="GL377567">
    <property type="protein sequence ID" value="EFJ35797.1"/>
    <property type="molecule type" value="Genomic_DNA"/>
</dbReference>
<evidence type="ECO:0000256" key="2">
    <source>
        <dbReference type="ARBA" id="ARBA00022448"/>
    </source>
</evidence>
<feature type="transmembrane region" description="Helical" evidence="7">
    <location>
        <begin position="172"/>
        <end position="190"/>
    </location>
</feature>
<keyword evidence="11" id="KW-1185">Reference proteome</keyword>
<accession>D8QU36</accession>
<dbReference type="GO" id="GO:0016020">
    <property type="term" value="C:membrane"/>
    <property type="evidence" value="ECO:0000318"/>
    <property type="project" value="GO_Central"/>
</dbReference>
<comment type="subcellular location">
    <subcellularLocation>
        <location evidence="1">Membrane</location>
    </subcellularLocation>
</comment>
<dbReference type="InParanoid" id="D8QU36"/>
<dbReference type="Proteomes" id="UP000001514">
    <property type="component" value="Unassembled WGS sequence"/>
</dbReference>
<keyword evidence="2" id="KW-0813">Transport</keyword>
<feature type="transmembrane region" description="Helical" evidence="7">
    <location>
        <begin position="120"/>
        <end position="141"/>
    </location>
</feature>
<evidence type="ECO:0000256" key="7">
    <source>
        <dbReference type="SAM" id="Phobius"/>
    </source>
</evidence>
<evidence type="ECO:0000256" key="6">
    <source>
        <dbReference type="ARBA" id="ARBA00023136"/>
    </source>
</evidence>
<reference evidence="9 11" key="1">
    <citation type="journal article" date="2011" name="Science">
        <title>The Selaginella genome identifies genetic changes associated with the evolution of vascular plants.</title>
        <authorList>
            <person name="Banks J.A."/>
            <person name="Nishiyama T."/>
            <person name="Hasebe M."/>
            <person name="Bowman J.L."/>
            <person name="Gribskov M."/>
            <person name="dePamphilis C."/>
            <person name="Albert V.A."/>
            <person name="Aono N."/>
            <person name="Aoyama T."/>
            <person name="Ambrose B.A."/>
            <person name="Ashton N.W."/>
            <person name="Axtell M.J."/>
            <person name="Barker E."/>
            <person name="Barker M.S."/>
            <person name="Bennetzen J.L."/>
            <person name="Bonawitz N.D."/>
            <person name="Chapple C."/>
            <person name="Cheng C."/>
            <person name="Correa L.G."/>
            <person name="Dacre M."/>
            <person name="DeBarry J."/>
            <person name="Dreyer I."/>
            <person name="Elias M."/>
            <person name="Engstrom E.M."/>
            <person name="Estelle M."/>
            <person name="Feng L."/>
            <person name="Finet C."/>
            <person name="Floyd S.K."/>
            <person name="Frommer W.B."/>
            <person name="Fujita T."/>
            <person name="Gramzow L."/>
            <person name="Gutensohn M."/>
            <person name="Harholt J."/>
            <person name="Hattori M."/>
            <person name="Heyl A."/>
            <person name="Hirai T."/>
            <person name="Hiwatashi Y."/>
            <person name="Ishikawa M."/>
            <person name="Iwata M."/>
            <person name="Karol K.G."/>
            <person name="Koehler B."/>
            <person name="Kolukisaoglu U."/>
            <person name="Kubo M."/>
            <person name="Kurata T."/>
            <person name="Lalonde S."/>
            <person name="Li K."/>
            <person name="Li Y."/>
            <person name="Litt A."/>
            <person name="Lyons E."/>
            <person name="Manning G."/>
            <person name="Maruyama T."/>
            <person name="Michael T.P."/>
            <person name="Mikami K."/>
            <person name="Miyazaki S."/>
            <person name="Morinaga S."/>
            <person name="Murata T."/>
            <person name="Mueller-Roeber B."/>
            <person name="Nelson D.R."/>
            <person name="Obara M."/>
            <person name="Oguri Y."/>
            <person name="Olmstead R.G."/>
            <person name="Onodera N."/>
            <person name="Petersen B.L."/>
            <person name="Pils B."/>
            <person name="Prigge M."/>
            <person name="Rensing S.A."/>
            <person name="Riano-Pachon D.M."/>
            <person name="Roberts A.W."/>
            <person name="Sato Y."/>
            <person name="Scheller H.V."/>
            <person name="Schulz B."/>
            <person name="Schulz C."/>
            <person name="Shakirov E.V."/>
            <person name="Shibagaki N."/>
            <person name="Shinohara N."/>
            <person name="Shippen D.E."/>
            <person name="Soerensen I."/>
            <person name="Sotooka R."/>
            <person name="Sugimoto N."/>
            <person name="Sugita M."/>
            <person name="Sumikawa N."/>
            <person name="Tanurdzic M."/>
            <person name="Theissen G."/>
            <person name="Ulvskov P."/>
            <person name="Wakazuki S."/>
            <person name="Weng J.K."/>
            <person name="Willats W.W."/>
            <person name="Wipf D."/>
            <person name="Wolf P.G."/>
            <person name="Yang L."/>
            <person name="Zimmer A.D."/>
            <person name="Zhu Q."/>
            <person name="Mitros T."/>
            <person name="Hellsten U."/>
            <person name="Loque D."/>
            <person name="Otillar R."/>
            <person name="Salamov A."/>
            <person name="Schmutz J."/>
            <person name="Shapiro H."/>
            <person name="Lindquist E."/>
            <person name="Lucas S."/>
            <person name="Rokhsar D."/>
            <person name="Grigoriev I.V."/>
        </authorList>
    </citation>
    <scope>NUCLEOTIDE SEQUENCE [LARGE SCALE GENOMIC DNA]</scope>
</reference>
<protein>
    <recommendedName>
        <fullName evidence="8">Amino acid transporter transmembrane domain-containing protein</fullName>
    </recommendedName>
</protein>